<dbReference type="SUPFAM" id="SSF51905">
    <property type="entry name" value="FAD/NAD(P)-binding domain"/>
    <property type="match status" value="1"/>
</dbReference>
<dbReference type="InterPro" id="IPR002938">
    <property type="entry name" value="FAD-bd"/>
</dbReference>
<dbReference type="InterPro" id="IPR036188">
    <property type="entry name" value="FAD/NAD-bd_sf"/>
</dbReference>
<evidence type="ECO:0000256" key="1">
    <source>
        <dbReference type="ARBA" id="ARBA00023002"/>
    </source>
</evidence>
<organism evidence="3 4">
    <name type="scientific">Corynebacterium suranareeae</name>
    <dbReference type="NCBI Taxonomy" id="2506452"/>
    <lineage>
        <taxon>Bacteria</taxon>
        <taxon>Bacillati</taxon>
        <taxon>Actinomycetota</taxon>
        <taxon>Actinomycetes</taxon>
        <taxon>Mycobacteriales</taxon>
        <taxon>Corynebacteriaceae</taxon>
        <taxon>Corynebacterium</taxon>
    </lineage>
</organism>
<feature type="domain" description="FAD-binding" evidence="2">
    <location>
        <begin position="7"/>
        <end position="356"/>
    </location>
</feature>
<dbReference type="GO" id="GO:0019622">
    <property type="term" value="P:3-(3-hydroxy)phenylpropionate catabolic process"/>
    <property type="evidence" value="ECO:0007669"/>
    <property type="project" value="TreeGrafter"/>
</dbReference>
<dbReference type="AlphaFoldDB" id="A0A160PSX8"/>
<dbReference type="GO" id="GO:0071949">
    <property type="term" value="F:FAD binding"/>
    <property type="evidence" value="ECO:0007669"/>
    <property type="project" value="InterPro"/>
</dbReference>
<dbReference type="Proteomes" id="UP000218244">
    <property type="component" value="Chromosome"/>
</dbReference>
<evidence type="ECO:0000259" key="2">
    <source>
        <dbReference type="Pfam" id="PF01494"/>
    </source>
</evidence>
<name>A0A160PSX8_9CORY</name>
<keyword evidence="4" id="KW-1185">Reference proteome</keyword>
<dbReference type="PANTHER" id="PTHR43476:SF3">
    <property type="entry name" value="FAD-BINDING MONOOXYGENASE"/>
    <property type="match status" value="1"/>
</dbReference>
<proteinExistence type="predicted"/>
<dbReference type="RefSeq" id="WP_096455376.1">
    <property type="nucleotide sequence ID" value="NZ_AP017369.1"/>
</dbReference>
<gene>
    <name evidence="3" type="primary">mhpA</name>
    <name evidence="3" type="ORF">N24_1278</name>
</gene>
<dbReference type="KEGG" id="csur:N24_1278"/>
<dbReference type="EMBL" id="AP017369">
    <property type="protein sequence ID" value="BAU95540.1"/>
    <property type="molecule type" value="Genomic_DNA"/>
</dbReference>
<evidence type="ECO:0000313" key="4">
    <source>
        <dbReference type="Proteomes" id="UP000218244"/>
    </source>
</evidence>
<dbReference type="PRINTS" id="PR00420">
    <property type="entry name" value="RNGMNOXGNASE"/>
</dbReference>
<reference evidence="3 4" key="1">
    <citation type="submission" date="2016-02" db="EMBL/GenBank/DDBJ databases">
        <title>Corynebacterium glutamicum N24 whole genome sequencing project.</title>
        <authorList>
            <person name="Matsutani M."/>
            <person name="Nangtapong N."/>
            <person name="Yakushi T."/>
            <person name="Matsushita K."/>
        </authorList>
    </citation>
    <scope>NUCLEOTIDE SEQUENCE [LARGE SCALE GENOMIC DNA]</scope>
    <source>
        <strain evidence="3 4">N24</strain>
    </source>
</reference>
<dbReference type="NCBIfam" id="NF004829">
    <property type="entry name" value="PRK06183.1-3"/>
    <property type="match status" value="1"/>
</dbReference>
<dbReference type="Pfam" id="PF01494">
    <property type="entry name" value="FAD_binding_3"/>
    <property type="match status" value="1"/>
</dbReference>
<dbReference type="Gene3D" id="3.50.50.60">
    <property type="entry name" value="FAD/NAD(P)-binding domain"/>
    <property type="match status" value="1"/>
</dbReference>
<sequence length="530" mass="59156">MSLNEFDTDVCIVGGGPTGTLLAVLLGQKGHRVTILEKWPTFYERPRAVTFDHEIARILGYIGVDAENDEAIDYHTDSYDWKNAAGETLLEVDWTSMTDSGWRTRYWFYQPELEKRLRDLALSMDSVEIRCGFTAVGLTQDEDSATIHGVITDNPEDIPADAPREDIRARYVVGADGANSFVRNTLGLEMNDLGYFFDWLILDLKPTQKIDYGIAHWQLCDPKRPTTIVPGGPGRRRWEFMALPGEDLNQLASEESAWKLLEPWDVTPEKAILERSAVYRFQARWAQEWRSGRALIAGDAAHLMPPFAGEGMCAGLRDSLALAWRLDLVLGGKADDALLDTYGEERREHVHYYIDFSMELGNVICIADEKEARLRDERMIEELKSKDGVPVNTDVAHLGPGVWIKESAHGGELAKQGIVEYKGQKARFDDAVGRGWTVLGLNIDPRTILNEASLATLESIGAIVESVGDSESAVVDTEGLYSRWIGEAGAQFIITRPDFYVYSTAADAEELQQQIARLSDLLHLNSTVNA</sequence>
<evidence type="ECO:0000313" key="3">
    <source>
        <dbReference type="EMBL" id="BAU95540.1"/>
    </source>
</evidence>
<dbReference type="InterPro" id="IPR050631">
    <property type="entry name" value="PheA/TfdB_FAD_monoxygenase"/>
</dbReference>
<accession>A0A160PSX8</accession>
<dbReference type="Gene3D" id="3.30.70.2450">
    <property type="match status" value="1"/>
</dbReference>
<protein>
    <submittedName>
        <fullName evidence="3">3-(3-hydroxyphenyl)propionate hydroxylase</fullName>
    </submittedName>
</protein>
<dbReference type="GO" id="GO:0008688">
    <property type="term" value="F:3-(3-hydroxyphenyl)propionate hydroxylase activity"/>
    <property type="evidence" value="ECO:0007669"/>
    <property type="project" value="TreeGrafter"/>
</dbReference>
<keyword evidence="1" id="KW-0560">Oxidoreductase</keyword>
<dbReference type="PANTHER" id="PTHR43476">
    <property type="entry name" value="3-(3-HYDROXY-PHENYL)PROPIONATE/3-HYDROXYCINNAMIC ACID HYDROXYLASE"/>
    <property type="match status" value="1"/>
</dbReference>